<evidence type="ECO:0008006" key="4">
    <source>
        <dbReference type="Google" id="ProtNLM"/>
    </source>
</evidence>
<keyword evidence="3" id="KW-1185">Reference proteome</keyword>
<evidence type="ECO:0000313" key="3">
    <source>
        <dbReference type="Proteomes" id="UP000008370"/>
    </source>
</evidence>
<proteinExistence type="predicted"/>
<dbReference type="RefSeq" id="XP_007392381.1">
    <property type="nucleotide sequence ID" value="XM_007392319.1"/>
</dbReference>
<organism evidence="2 3">
    <name type="scientific">Phanerochaete carnosa (strain HHB-10118-sp)</name>
    <name type="common">White-rot fungus</name>
    <name type="synonym">Peniophora carnosa</name>
    <dbReference type="NCBI Taxonomy" id="650164"/>
    <lineage>
        <taxon>Eukaryota</taxon>
        <taxon>Fungi</taxon>
        <taxon>Dikarya</taxon>
        <taxon>Basidiomycota</taxon>
        <taxon>Agaricomycotina</taxon>
        <taxon>Agaricomycetes</taxon>
        <taxon>Polyporales</taxon>
        <taxon>Phanerochaetaceae</taxon>
        <taxon>Phanerochaete</taxon>
    </lineage>
</organism>
<feature type="region of interest" description="Disordered" evidence="1">
    <location>
        <begin position="332"/>
        <end position="351"/>
    </location>
</feature>
<reference evidence="2 3" key="1">
    <citation type="journal article" date="2012" name="BMC Genomics">
        <title>Comparative genomics of the white-rot fungi, Phanerochaete carnosa and P. chrysosporium, to elucidate the genetic basis of the distinct wood types they colonize.</title>
        <authorList>
            <person name="Suzuki H."/>
            <person name="MacDonald J."/>
            <person name="Syed K."/>
            <person name="Salamov A."/>
            <person name="Hori C."/>
            <person name="Aerts A."/>
            <person name="Henrissat B."/>
            <person name="Wiebenga A."/>
            <person name="vanKuyk P.A."/>
            <person name="Barry K."/>
            <person name="Lindquist E."/>
            <person name="LaButti K."/>
            <person name="Lapidus A."/>
            <person name="Lucas S."/>
            <person name="Coutinho P."/>
            <person name="Gong Y."/>
            <person name="Samejima M."/>
            <person name="Mahadevan R."/>
            <person name="Abou-Zaid M."/>
            <person name="de Vries R.P."/>
            <person name="Igarashi K."/>
            <person name="Yadav J.S."/>
            <person name="Grigoriev I.V."/>
            <person name="Master E.R."/>
        </authorList>
    </citation>
    <scope>NUCLEOTIDE SEQUENCE [LARGE SCALE GENOMIC DNA]</scope>
    <source>
        <strain evidence="2 3">HHB-10118-sp</strain>
    </source>
</reference>
<name>K5W7C8_PHACS</name>
<dbReference type="KEGG" id="pco:PHACADRAFT_181775"/>
<dbReference type="HOGENOM" id="CLU_631777_0_0_1"/>
<evidence type="ECO:0000256" key="1">
    <source>
        <dbReference type="SAM" id="MobiDB-lite"/>
    </source>
</evidence>
<gene>
    <name evidence="2" type="ORF">PHACADRAFT_181775</name>
</gene>
<dbReference type="InParanoid" id="K5W7C8"/>
<evidence type="ECO:0000313" key="2">
    <source>
        <dbReference type="EMBL" id="EKM59828.1"/>
    </source>
</evidence>
<feature type="compositionally biased region" description="Low complexity" evidence="1">
    <location>
        <begin position="341"/>
        <end position="351"/>
    </location>
</feature>
<accession>K5W7C8</accession>
<dbReference type="Proteomes" id="UP000008370">
    <property type="component" value="Unassembled WGS sequence"/>
</dbReference>
<dbReference type="EMBL" id="JH930469">
    <property type="protein sequence ID" value="EKM59828.1"/>
    <property type="molecule type" value="Genomic_DNA"/>
</dbReference>
<dbReference type="GeneID" id="18910041"/>
<sequence>MTICWVCKRWRAIALDTPVLWTNIRVNEFVEPTEAYLERSQNTQLFVSGSLNFHLAGGNNRHTAAPDTWALVLKHSDRIEAMSVDYKSGLYKDLVPTMNTEHFKLPQLRRLRLQFVHVSPNDKTRQSVFVPHRFEVDYHASLLEELEIIQLPFTLTSTLLTVGLRKLILCGIEWDRYHRPWDILLGTLKRLPCIEEFRLLEDLPELPMGNFSLAGQDEKLEEQLSQLLLAAPVDLPKLRLLEVASSSCEDAGQVGLLMSNLTLPARAAISITLCGTCGFTYQEVFLIGSILATTFSVPAAGATPRLPLRTLCLQRAESELAYGGAPRITGWSEPLSPEKLPPGTLTSSPSPTLSLGVADQGRSVDILDTLKLLPLGSLEYLAVHQFLPFFVDYLLAFAHARNLRVLSASGRACHWLIFSLTPPGTSGALSLDFR</sequence>
<dbReference type="OrthoDB" id="3221235at2759"/>
<protein>
    <recommendedName>
        <fullName evidence="4">F-box domain-containing protein</fullName>
    </recommendedName>
</protein>
<dbReference type="AlphaFoldDB" id="K5W7C8"/>